<comment type="similarity">
    <text evidence="1">Belongs to the UPF0065 (bug) family.</text>
</comment>
<dbReference type="Gene3D" id="3.40.190.150">
    <property type="entry name" value="Bordetella uptake gene, domain 1"/>
    <property type="match status" value="1"/>
</dbReference>
<evidence type="ECO:0000256" key="2">
    <source>
        <dbReference type="SAM" id="SignalP"/>
    </source>
</evidence>
<dbReference type="RefSeq" id="WP_347287776.1">
    <property type="nucleotide sequence ID" value="NZ_JAUZQE010000074.1"/>
</dbReference>
<comment type="caution">
    <text evidence="3">The sequence shown here is derived from an EMBL/GenBank/DDBJ whole genome shotgun (WGS) entry which is preliminary data.</text>
</comment>
<keyword evidence="4" id="KW-1185">Reference proteome</keyword>
<feature type="chain" id="PRO_5045920102" evidence="2">
    <location>
        <begin position="25"/>
        <end position="318"/>
    </location>
</feature>
<evidence type="ECO:0000256" key="1">
    <source>
        <dbReference type="ARBA" id="ARBA00006987"/>
    </source>
</evidence>
<organism evidence="3 4">
    <name type="scientific">Yanghanlia caeni</name>
    <dbReference type="NCBI Taxonomy" id="3064283"/>
    <lineage>
        <taxon>Bacteria</taxon>
        <taxon>Pseudomonadati</taxon>
        <taxon>Pseudomonadota</taxon>
        <taxon>Betaproteobacteria</taxon>
        <taxon>Burkholderiales</taxon>
        <taxon>Alcaligenaceae</taxon>
        <taxon>Yanghanlia</taxon>
    </lineage>
</organism>
<dbReference type="SUPFAM" id="SSF53850">
    <property type="entry name" value="Periplasmic binding protein-like II"/>
    <property type="match status" value="1"/>
</dbReference>
<sequence>MKTHNLLRVITCAFVLAFSAAASASDAVRIIVPFAQGDASDLIARVVAEPLSKVVERPVVVHNHYGAGGIIGTQDAVRSKTDGLTLILGSYSNMCANTVCRGERLGYVPSSSLRPVAMLARAPLVIAVNAQSAVGQFSDLIASFAARPGIQTYASSGLCSYSDFVAQYMMRRSDVDVVRVPYRGGHDAVQAALDGDVDAVVVELPGAIQHIAAGRLKPLAVSSKEPVFGAPTFSDIGFEQFSSMVWYGFFVPAETPSREVRTMLNAVRTVLKDPEVLRQFAALGAEPYNIVGPEIFREVVSLTQALEGYADEARLQLE</sequence>
<dbReference type="Pfam" id="PF03401">
    <property type="entry name" value="TctC"/>
    <property type="match status" value="1"/>
</dbReference>
<name>A0ABU1D9X2_9BURK</name>
<dbReference type="Proteomes" id="UP001232156">
    <property type="component" value="Unassembled WGS sequence"/>
</dbReference>
<accession>A0ABU1D9X2</accession>
<dbReference type="PANTHER" id="PTHR42928">
    <property type="entry name" value="TRICARBOXYLATE-BINDING PROTEIN"/>
    <property type="match status" value="1"/>
</dbReference>
<dbReference type="PANTHER" id="PTHR42928:SF5">
    <property type="entry name" value="BLR1237 PROTEIN"/>
    <property type="match status" value="1"/>
</dbReference>
<dbReference type="Gene3D" id="3.40.190.10">
    <property type="entry name" value="Periplasmic binding protein-like II"/>
    <property type="match status" value="1"/>
</dbReference>
<dbReference type="EMBL" id="JAUZQE010000074">
    <property type="protein sequence ID" value="MDR4127246.1"/>
    <property type="molecule type" value="Genomic_DNA"/>
</dbReference>
<protein>
    <submittedName>
        <fullName evidence="3">Tripartite tricarboxylate transporter substrate binding protein</fullName>
    </submittedName>
</protein>
<reference evidence="3 4" key="1">
    <citation type="submission" date="2023-08" db="EMBL/GenBank/DDBJ databases">
        <title>Alcaligenaceae gen. nov., a novel taxon isolated from the sludge of Yixing Pesticide Factory.</title>
        <authorList>
            <person name="Ruan L."/>
        </authorList>
    </citation>
    <scope>NUCLEOTIDE SEQUENCE [LARGE SCALE GENOMIC DNA]</scope>
    <source>
        <strain evidence="3 4">LG-2</strain>
    </source>
</reference>
<feature type="signal peptide" evidence="2">
    <location>
        <begin position="1"/>
        <end position="24"/>
    </location>
</feature>
<dbReference type="InterPro" id="IPR005064">
    <property type="entry name" value="BUG"/>
</dbReference>
<gene>
    <name evidence="3" type="ORF">Q8947_14840</name>
</gene>
<evidence type="ECO:0000313" key="3">
    <source>
        <dbReference type="EMBL" id="MDR4127246.1"/>
    </source>
</evidence>
<keyword evidence="2" id="KW-0732">Signal</keyword>
<dbReference type="PIRSF" id="PIRSF017082">
    <property type="entry name" value="YflP"/>
    <property type="match status" value="1"/>
</dbReference>
<proteinExistence type="inferred from homology"/>
<dbReference type="CDD" id="cd07012">
    <property type="entry name" value="PBP2_Bug_TTT"/>
    <property type="match status" value="1"/>
</dbReference>
<dbReference type="InterPro" id="IPR042100">
    <property type="entry name" value="Bug_dom1"/>
</dbReference>
<evidence type="ECO:0000313" key="4">
    <source>
        <dbReference type="Proteomes" id="UP001232156"/>
    </source>
</evidence>